<feature type="transmembrane region" description="Helical" evidence="8">
    <location>
        <begin position="22"/>
        <end position="45"/>
    </location>
</feature>
<evidence type="ECO:0000313" key="11">
    <source>
        <dbReference type="Proteomes" id="UP000438429"/>
    </source>
</evidence>
<keyword evidence="4" id="KW-0297">G-protein coupled receptor</keyword>
<keyword evidence="3 8" id="KW-1133">Transmembrane helix</keyword>
<dbReference type="Proteomes" id="UP000438429">
    <property type="component" value="Unassembled WGS sequence"/>
</dbReference>
<comment type="caution">
    <text evidence="10">The sequence shown here is derived from an EMBL/GenBank/DDBJ whole genome shotgun (WGS) entry which is preliminary data.</text>
</comment>
<evidence type="ECO:0000256" key="1">
    <source>
        <dbReference type="ARBA" id="ARBA00004141"/>
    </source>
</evidence>
<dbReference type="PROSITE" id="PS50262">
    <property type="entry name" value="G_PROTEIN_RECEP_F1_2"/>
    <property type="match status" value="1"/>
</dbReference>
<keyword evidence="6" id="KW-0675">Receptor</keyword>
<gene>
    <name evidence="10" type="ORF">F2P81_026160</name>
</gene>
<dbReference type="InterPro" id="IPR000276">
    <property type="entry name" value="GPCR_Rhodpsn"/>
</dbReference>
<reference evidence="10 11" key="1">
    <citation type="submission" date="2019-06" db="EMBL/GenBank/DDBJ databases">
        <title>Draft genomes of female and male turbot (Scophthalmus maximus).</title>
        <authorList>
            <person name="Xu H."/>
            <person name="Xu X.-W."/>
            <person name="Shao C."/>
            <person name="Chen S."/>
        </authorList>
    </citation>
    <scope>NUCLEOTIDE SEQUENCE [LARGE SCALE GENOMIC DNA]</scope>
    <source>
        <strain evidence="10">Ysfricsl-2016a</strain>
        <tissue evidence="10">Blood</tissue>
    </source>
</reference>
<accession>A0A6A4RN92</accession>
<dbReference type="InterPro" id="IPR017452">
    <property type="entry name" value="GPCR_Rhodpsn_7TM"/>
</dbReference>
<dbReference type="EMBL" id="VEVO01004488">
    <property type="protein sequence ID" value="KAF0021587.1"/>
    <property type="molecule type" value="Genomic_DNA"/>
</dbReference>
<feature type="domain" description="G-protein coupled receptors family 1 profile" evidence="9">
    <location>
        <begin position="1"/>
        <end position="74"/>
    </location>
</feature>
<protein>
    <recommendedName>
        <fullName evidence="9">G-protein coupled receptors family 1 profile domain-containing protein</fullName>
    </recommendedName>
</protein>
<evidence type="ECO:0000256" key="6">
    <source>
        <dbReference type="ARBA" id="ARBA00023170"/>
    </source>
</evidence>
<dbReference type="SUPFAM" id="SSF81321">
    <property type="entry name" value="Family A G protein-coupled receptor-like"/>
    <property type="match status" value="1"/>
</dbReference>
<dbReference type="Pfam" id="PF00001">
    <property type="entry name" value="7tm_1"/>
    <property type="match status" value="1"/>
</dbReference>
<comment type="subcellular location">
    <subcellularLocation>
        <location evidence="1">Membrane</location>
        <topology evidence="1">Multi-pass membrane protein</topology>
    </subcellularLocation>
</comment>
<evidence type="ECO:0000256" key="2">
    <source>
        <dbReference type="ARBA" id="ARBA00022692"/>
    </source>
</evidence>
<dbReference type="GO" id="GO:0004930">
    <property type="term" value="F:G protein-coupled receptor activity"/>
    <property type="evidence" value="ECO:0007669"/>
    <property type="project" value="UniProtKB-KW"/>
</dbReference>
<keyword evidence="2 8" id="KW-0812">Transmembrane</keyword>
<keyword evidence="5 8" id="KW-0472">Membrane</keyword>
<keyword evidence="7" id="KW-0807">Transducer</keyword>
<evidence type="ECO:0000313" key="10">
    <source>
        <dbReference type="EMBL" id="KAF0021587.1"/>
    </source>
</evidence>
<dbReference type="AlphaFoldDB" id="A0A6A4RN92"/>
<evidence type="ECO:0000256" key="3">
    <source>
        <dbReference type="ARBA" id="ARBA00022989"/>
    </source>
</evidence>
<dbReference type="Gene3D" id="1.20.1070.10">
    <property type="entry name" value="Rhodopsin 7-helix transmembrane proteins"/>
    <property type="match status" value="1"/>
</dbReference>
<proteinExistence type="predicted"/>
<dbReference type="GO" id="GO:0016020">
    <property type="term" value="C:membrane"/>
    <property type="evidence" value="ECO:0007669"/>
    <property type="project" value="UniProtKB-SubCell"/>
</dbReference>
<evidence type="ECO:0000256" key="8">
    <source>
        <dbReference type="SAM" id="Phobius"/>
    </source>
</evidence>
<evidence type="ECO:0000256" key="7">
    <source>
        <dbReference type="ARBA" id="ARBA00023224"/>
    </source>
</evidence>
<evidence type="ECO:0000256" key="5">
    <source>
        <dbReference type="ARBA" id="ARBA00023136"/>
    </source>
</evidence>
<organism evidence="10 11">
    <name type="scientific">Scophthalmus maximus</name>
    <name type="common">Turbot</name>
    <name type="synonym">Psetta maxima</name>
    <dbReference type="NCBI Taxonomy" id="52904"/>
    <lineage>
        <taxon>Eukaryota</taxon>
        <taxon>Metazoa</taxon>
        <taxon>Chordata</taxon>
        <taxon>Craniata</taxon>
        <taxon>Vertebrata</taxon>
        <taxon>Euteleostomi</taxon>
        <taxon>Actinopterygii</taxon>
        <taxon>Neopterygii</taxon>
        <taxon>Teleostei</taxon>
        <taxon>Neoteleostei</taxon>
        <taxon>Acanthomorphata</taxon>
        <taxon>Carangaria</taxon>
        <taxon>Pleuronectiformes</taxon>
        <taxon>Pleuronectoidei</taxon>
        <taxon>Scophthalmidae</taxon>
        <taxon>Scophthalmus</taxon>
    </lineage>
</organism>
<feature type="non-terminal residue" evidence="10">
    <location>
        <position position="1"/>
    </location>
</feature>
<evidence type="ECO:0000259" key="9">
    <source>
        <dbReference type="PROSITE" id="PS50262"/>
    </source>
</evidence>
<dbReference type="InterPro" id="IPR050125">
    <property type="entry name" value="GPCR_opsins"/>
</dbReference>
<evidence type="ECO:0000256" key="4">
    <source>
        <dbReference type="ARBA" id="ARBA00023040"/>
    </source>
</evidence>
<feature type="non-terminal residue" evidence="10">
    <location>
        <position position="74"/>
    </location>
</feature>
<dbReference type="PANTHER" id="PTHR24240">
    <property type="entry name" value="OPSIN"/>
    <property type="match status" value="1"/>
</dbReference>
<sequence>RGYGTCEIDWAKASHSSVYRSYIISIFVFCFFVPVLVMLFCYVSIINTVKRGHALSAEGDLTDRQRKMERDVTI</sequence>
<name>A0A6A4RN92_SCOMX</name>